<dbReference type="SUPFAM" id="SSF118215">
    <property type="entry name" value="Proton glutamate symport protein"/>
    <property type="match status" value="1"/>
</dbReference>
<dbReference type="eggNOG" id="COG1301">
    <property type="taxonomic scope" value="Bacteria"/>
</dbReference>
<comment type="caution">
    <text evidence="8">The sequence shown here is derived from an EMBL/GenBank/DDBJ whole genome shotgun (WGS) entry which is preliminary data.</text>
</comment>
<accession>N6WXV0</accession>
<gene>
    <name evidence="8" type="ORF">J057_11186</name>
</gene>
<feature type="transmembrane region" description="Helical" evidence="7">
    <location>
        <begin position="107"/>
        <end position="129"/>
    </location>
</feature>
<dbReference type="InterPro" id="IPR001991">
    <property type="entry name" value="Na-dicarboxylate_symporter"/>
</dbReference>
<protein>
    <submittedName>
        <fullName evidence="8">Dicarboxylate/amino acid:cation symporter</fullName>
    </submittedName>
</protein>
<organism evidence="8 9">
    <name type="scientific">Marinobacter nanhaiticus D15-8W</name>
    <dbReference type="NCBI Taxonomy" id="626887"/>
    <lineage>
        <taxon>Bacteria</taxon>
        <taxon>Pseudomonadati</taxon>
        <taxon>Pseudomonadota</taxon>
        <taxon>Gammaproteobacteria</taxon>
        <taxon>Pseudomonadales</taxon>
        <taxon>Marinobacteraceae</taxon>
        <taxon>Marinobacter</taxon>
    </lineage>
</organism>
<dbReference type="PATRIC" id="fig|626887.3.peg.2243"/>
<keyword evidence="5 7" id="KW-1133">Transmembrane helix</keyword>
<keyword evidence="9" id="KW-1185">Reference proteome</keyword>
<evidence type="ECO:0000313" key="9">
    <source>
        <dbReference type="Proteomes" id="UP000013165"/>
    </source>
</evidence>
<feature type="transmembrane region" description="Helical" evidence="7">
    <location>
        <begin position="385"/>
        <end position="409"/>
    </location>
</feature>
<evidence type="ECO:0000256" key="3">
    <source>
        <dbReference type="ARBA" id="ARBA00022475"/>
    </source>
</evidence>
<evidence type="ECO:0000256" key="2">
    <source>
        <dbReference type="ARBA" id="ARBA00022448"/>
    </source>
</evidence>
<evidence type="ECO:0000256" key="7">
    <source>
        <dbReference type="SAM" id="Phobius"/>
    </source>
</evidence>
<dbReference type="PANTHER" id="PTHR42865:SF7">
    <property type="entry name" value="PROTON_GLUTAMATE-ASPARTATE SYMPORTER"/>
    <property type="match status" value="1"/>
</dbReference>
<dbReference type="GO" id="GO:0015293">
    <property type="term" value="F:symporter activity"/>
    <property type="evidence" value="ECO:0007669"/>
    <property type="project" value="UniProtKB-KW"/>
</dbReference>
<dbReference type="AlphaFoldDB" id="N6WXV0"/>
<evidence type="ECO:0000256" key="1">
    <source>
        <dbReference type="ARBA" id="ARBA00004651"/>
    </source>
</evidence>
<dbReference type="Pfam" id="PF00375">
    <property type="entry name" value="SDF"/>
    <property type="match status" value="1"/>
</dbReference>
<reference evidence="8 9" key="1">
    <citation type="journal article" date="2013" name="Genome Announc.">
        <title>Genome Sequence of the Polycyclic Aromatic Hydrocarbon-Degrading Bacterium Strain Marinobacter nanhaiticus D15-8WT.</title>
        <authorList>
            <person name="Cui Z."/>
            <person name="Gao W."/>
            <person name="Li Q."/>
            <person name="Xu G."/>
            <person name="Zheng L."/>
        </authorList>
    </citation>
    <scope>NUCLEOTIDE SEQUENCE [LARGE SCALE GENOMIC DNA]</scope>
    <source>
        <strain evidence="8 9">D15-8W</strain>
    </source>
</reference>
<dbReference type="EMBL" id="APLQ01000011">
    <property type="protein sequence ID" value="ENO15912.1"/>
    <property type="molecule type" value="Genomic_DNA"/>
</dbReference>
<dbReference type="GO" id="GO:0006835">
    <property type="term" value="P:dicarboxylic acid transport"/>
    <property type="evidence" value="ECO:0007669"/>
    <property type="project" value="TreeGrafter"/>
</dbReference>
<feature type="transmembrane region" description="Helical" evidence="7">
    <location>
        <begin position="258"/>
        <end position="283"/>
    </location>
</feature>
<feature type="transmembrane region" description="Helical" evidence="7">
    <location>
        <begin position="357"/>
        <end position="379"/>
    </location>
</feature>
<name>N6WXV0_9GAMM</name>
<feature type="transmembrane region" description="Helical" evidence="7">
    <location>
        <begin position="185"/>
        <end position="203"/>
    </location>
</feature>
<dbReference type="STRING" id="626887.J057_11186"/>
<dbReference type="Proteomes" id="UP000013165">
    <property type="component" value="Unassembled WGS sequence"/>
</dbReference>
<comment type="subcellular location">
    <subcellularLocation>
        <location evidence="1">Cell membrane</location>
        <topology evidence="1">Multi-pass membrane protein</topology>
    </subcellularLocation>
</comment>
<dbReference type="Gene3D" id="1.10.3860.10">
    <property type="entry name" value="Sodium:dicarboxylate symporter"/>
    <property type="match status" value="1"/>
</dbReference>
<dbReference type="PRINTS" id="PR00173">
    <property type="entry name" value="EDTRNSPORT"/>
</dbReference>
<feature type="transmembrane region" description="Helical" evidence="7">
    <location>
        <begin position="31"/>
        <end position="54"/>
    </location>
</feature>
<evidence type="ECO:0000256" key="5">
    <source>
        <dbReference type="ARBA" id="ARBA00022989"/>
    </source>
</evidence>
<keyword evidence="2" id="KW-0813">Transport</keyword>
<dbReference type="OrthoDB" id="9766690at2"/>
<dbReference type="GO" id="GO:0005886">
    <property type="term" value="C:plasma membrane"/>
    <property type="evidence" value="ECO:0007669"/>
    <property type="project" value="UniProtKB-SubCell"/>
</dbReference>
<evidence type="ECO:0000256" key="6">
    <source>
        <dbReference type="ARBA" id="ARBA00023136"/>
    </source>
</evidence>
<evidence type="ECO:0000256" key="4">
    <source>
        <dbReference type="ARBA" id="ARBA00022692"/>
    </source>
</evidence>
<proteinExistence type="predicted"/>
<feature type="transmembrane region" description="Helical" evidence="7">
    <location>
        <begin position="231"/>
        <end position="252"/>
    </location>
</feature>
<sequence>MEFDNQNEPALRPRPLRYLSIYLTGLVRERLWLKVLIGMFAGLVTGALLGPSVGIVERETGVMLGNWLAFPGKLFLATIQMIVIPLVVASVVRGLAASENLEQLRTLGLRVTAFFVVTTAIAASIGLWIGGVIKPGQMMAGLIDIGEQSQPAPDTTSLPGMSELPQALLGLLPGNPLGAMVQGQMLQVVIFSIIIGIALVTMAPTQARPMLDLLDSLQQICMTVVKWAMRLAPYAVFGLMAQLTTTVGFSALAGMAAYVITVLLGLVMMLGIYLFMLSLVGGLRPWPFLKKVRDVLLLAFSTSSSAAVMPLSIRTAETKLDVRPSISQFVIPLGATINMNGTALYQAVATAFLAQVYGVELGFASMALVVAMAVGSSIGSPATPGVGIVILAMVLESVGIPAGGIALIMGVDRILDMSRTAINVTGDLVTCRLMEIWSGEAPKSAVETA</sequence>
<dbReference type="HOGENOM" id="CLU_019375_7_1_6"/>
<evidence type="ECO:0000313" key="8">
    <source>
        <dbReference type="EMBL" id="ENO15912.1"/>
    </source>
</evidence>
<keyword evidence="6 7" id="KW-0472">Membrane</keyword>
<dbReference type="RefSeq" id="WP_004580202.1">
    <property type="nucleotide sequence ID" value="NZ_AP028878.1"/>
</dbReference>
<feature type="transmembrane region" description="Helical" evidence="7">
    <location>
        <begin position="74"/>
        <end position="95"/>
    </location>
</feature>
<dbReference type="PANTHER" id="PTHR42865">
    <property type="entry name" value="PROTON/GLUTAMATE-ASPARTATE SYMPORTER"/>
    <property type="match status" value="1"/>
</dbReference>
<dbReference type="InterPro" id="IPR036458">
    <property type="entry name" value="Na:dicarbo_symporter_sf"/>
</dbReference>
<keyword evidence="3" id="KW-1003">Cell membrane</keyword>
<keyword evidence="4 7" id="KW-0812">Transmembrane</keyword>